<keyword evidence="2 5" id="KW-0808">Transferase</keyword>
<dbReference type="PANTHER" id="PTHR11558:SF11">
    <property type="entry name" value="SPERMIDINE SYNTHASE"/>
    <property type="match status" value="1"/>
</dbReference>
<dbReference type="NCBIfam" id="NF037959">
    <property type="entry name" value="MFS_SpdSyn"/>
    <property type="match status" value="1"/>
</dbReference>
<evidence type="ECO:0000256" key="1">
    <source>
        <dbReference type="ARBA" id="ARBA00007867"/>
    </source>
</evidence>
<evidence type="ECO:0000259" key="7">
    <source>
        <dbReference type="PROSITE" id="PS50042"/>
    </source>
</evidence>
<keyword evidence="10" id="KW-1185">Reference proteome</keyword>
<feature type="transmembrane region" description="Helical" evidence="5">
    <location>
        <begin position="154"/>
        <end position="177"/>
    </location>
</feature>
<feature type="transmembrane region" description="Helical" evidence="5">
    <location>
        <begin position="238"/>
        <end position="257"/>
    </location>
</feature>
<dbReference type="GO" id="GO:0005829">
    <property type="term" value="C:cytosol"/>
    <property type="evidence" value="ECO:0007669"/>
    <property type="project" value="TreeGrafter"/>
</dbReference>
<feature type="binding site" evidence="5">
    <location>
        <begin position="630"/>
        <end position="631"/>
    </location>
    <ligand>
        <name>S-methyl-5'-thioadenosine</name>
        <dbReference type="ChEBI" id="CHEBI:17509"/>
    </ligand>
</feature>
<dbReference type="SUPFAM" id="SSF53335">
    <property type="entry name" value="S-adenosyl-L-methionine-dependent methyltransferases"/>
    <property type="match status" value="1"/>
</dbReference>
<evidence type="ECO:0000313" key="9">
    <source>
        <dbReference type="EMBL" id="MBT0664856.1"/>
    </source>
</evidence>
<dbReference type="Pfam" id="PF01564">
    <property type="entry name" value="Spermine_synth"/>
    <property type="match status" value="1"/>
</dbReference>
<feature type="transmembrane region" description="Helical" evidence="5">
    <location>
        <begin position="30"/>
        <end position="61"/>
    </location>
</feature>
<comment type="pathway">
    <text evidence="5">Amine and polyamine biosynthesis; spermidine biosynthesis; spermidine from putrescine: step 1/1.</text>
</comment>
<dbReference type="InterPro" id="IPR029063">
    <property type="entry name" value="SAM-dependent_MTases_sf"/>
</dbReference>
<reference evidence="9 10" key="1">
    <citation type="submission" date="2021-05" db="EMBL/GenBank/DDBJ databases">
        <title>The draft genome of Geobacter pelophilus DSM 12255.</title>
        <authorList>
            <person name="Xu Z."/>
            <person name="Masuda Y."/>
            <person name="Itoh H."/>
            <person name="Senoo K."/>
        </authorList>
    </citation>
    <scope>NUCLEOTIDE SEQUENCE [LARGE SCALE GENOMIC DNA]</scope>
    <source>
        <strain evidence="9 10">DSM 12255</strain>
    </source>
</reference>
<dbReference type="InterPro" id="IPR030374">
    <property type="entry name" value="PABS"/>
</dbReference>
<protein>
    <recommendedName>
        <fullName evidence="5">Polyamine aminopropyltransferase</fullName>
    </recommendedName>
    <alternativeName>
        <fullName evidence="5">Putrescine aminopropyltransferase</fullName>
        <shortName evidence="5">PAPT</shortName>
    </alternativeName>
    <alternativeName>
        <fullName evidence="5">Spermidine synthase</fullName>
        <shortName evidence="5">SPDS</shortName>
        <shortName evidence="5">SPDSY</shortName>
        <ecNumber evidence="5">2.5.1.16</ecNumber>
    </alternativeName>
</protein>
<name>A0AAW4LCE8_9BACT</name>
<dbReference type="PROSITE" id="PS50042">
    <property type="entry name" value="CNMP_BINDING_3"/>
    <property type="match status" value="1"/>
</dbReference>
<dbReference type="AlphaFoldDB" id="A0AAW4LCE8"/>
<keyword evidence="5" id="KW-1133">Transmembrane helix</keyword>
<feature type="transmembrane region" description="Helical" evidence="5">
    <location>
        <begin position="269"/>
        <end position="294"/>
    </location>
</feature>
<dbReference type="EC" id="2.5.1.16" evidence="5"/>
<feature type="transmembrane region" description="Helical" evidence="5">
    <location>
        <begin position="183"/>
        <end position="203"/>
    </location>
</feature>
<evidence type="ECO:0000256" key="3">
    <source>
        <dbReference type="ARBA" id="ARBA00023066"/>
    </source>
</evidence>
<keyword evidence="4 5" id="KW-0620">Polyamine biosynthesis</keyword>
<dbReference type="GO" id="GO:0008295">
    <property type="term" value="P:spermidine biosynthetic process"/>
    <property type="evidence" value="ECO:0007669"/>
    <property type="project" value="UniProtKB-UniRule"/>
</dbReference>
<evidence type="ECO:0000256" key="5">
    <source>
        <dbReference type="HAMAP-Rule" id="MF_00198"/>
    </source>
</evidence>
<sequence length="1002" mass="110468">MGRAAIILTYSIFFLSGSAALIYEIVWTRYLSLVFGGSHLAVTTVLTVFMTGLALGSYFIGRKIDNRKHLLSLFGYLELGTGASALLFAGLMKVYPQVYVVLAQFAPESTGYLTFIRVTFAVIALIVPTTLMGGTLPVLTGFTSRLMSGASIRLSFLYGCNTIGAVFGAAATGFVMLRSFSMGKTLLTAVAINLFVGIAAIMLQRILAKPAGEELQPDQGTEFAQVTVAPDNLLPFRLVIWGIGVSGFCAMGYEVLWSRILSVAVGASAYGFTLLLMAFLSGIGLGSAAYGIFCRVSGRWRRGFTTAADGAITAFGWVQVAIGATALLATMQFRILPTYVAFLRSYILGVFPGGDQFQLVQLANFILVFSIMFVPAFFMGVAIPLAGGIHCRYRRTVGFAVGELLSFNTVGAIFGAGVSGYLLMYLFGIQRSLQLIILLNIGYGCLVIASIKWGKTAVWLTTVVALAALMVPVAAPESWRLWNPKMYAIYQSNKPEAYGSSDEFNEMLANMNIRYYAEGAQSIVSAIQSADVLFFITNGRVEASNTHHDMQCQYVLGHLPMLLHKNPRRVFVLGTGSGMTLGAVSVHPAVEKITLAEIEPQVLGVAKTFGIDNHYILNKPDPRLKIVFNDGRNYLLTTKDKFDVITADPVHPWFSGAGYLYSTEYFRLAAQRLNPGGIICQWLPLYELTDENLKSVVRTIRENFAYTMIWVTHYDAEIIASNSPLLINEQELEQRISAWQVLGDMRQIKMGSAEDFLSYFVMGTEGTRAYSRGGRINTDDNLYLEFSAPRSIGMEYLRAANLAEILRNRESVLPYLSKPQDEAGRVRQQAKWGGIYRAALLEDRAHVLDVEGKSMTYEFAEIASELENRYPRYAPWRYTKEESGSIRGGDPRILKEQELTLLDEKGALVKAEFLAVIVRKNSKSARLFFVDDNTQTVFAKLRVRGASRDAYIDSLTSDIMKGVHEIYGDELAKAAATGQTAPSMFTVFPRFKTMIEARIDQE</sequence>
<dbReference type="EMBL" id="JAHCVJ010000004">
    <property type="protein sequence ID" value="MBT0664856.1"/>
    <property type="molecule type" value="Genomic_DNA"/>
</dbReference>
<comment type="subunit">
    <text evidence="5">Homodimer or homotetramer.</text>
</comment>
<dbReference type="PANTHER" id="PTHR11558">
    <property type="entry name" value="SPERMIDINE/SPERMINE SYNTHASE"/>
    <property type="match status" value="1"/>
</dbReference>
<comment type="caution">
    <text evidence="5">Lacks conserved residue(s) required for the propagation of feature annotation.</text>
</comment>
<feature type="transmembrane region" description="Helical" evidence="5">
    <location>
        <begin position="306"/>
        <end position="329"/>
    </location>
</feature>
<dbReference type="HAMAP" id="MF_00198">
    <property type="entry name" value="Spermidine_synth"/>
    <property type="match status" value="1"/>
</dbReference>
<feature type="transmembrane region" description="Helical" evidence="5">
    <location>
        <begin position="73"/>
        <end position="95"/>
    </location>
</feature>
<feature type="active site" description="Proton acceptor" evidence="5 6">
    <location>
        <position position="648"/>
    </location>
</feature>
<keyword evidence="3 5" id="KW-0745">Spermidine biosynthesis</keyword>
<organism evidence="9 10">
    <name type="scientific">Geoanaerobacter pelophilus</name>
    <dbReference type="NCBI Taxonomy" id="60036"/>
    <lineage>
        <taxon>Bacteria</taxon>
        <taxon>Pseudomonadati</taxon>
        <taxon>Thermodesulfobacteriota</taxon>
        <taxon>Desulfuromonadia</taxon>
        <taxon>Geobacterales</taxon>
        <taxon>Geobacteraceae</taxon>
        <taxon>Geoanaerobacter</taxon>
    </lineage>
</organism>
<dbReference type="GO" id="GO:0004766">
    <property type="term" value="F:spermidine synthase activity"/>
    <property type="evidence" value="ECO:0007669"/>
    <property type="project" value="UniProtKB-UniRule"/>
</dbReference>
<dbReference type="InterPro" id="IPR001045">
    <property type="entry name" value="Spermi_synthase"/>
</dbReference>
<feature type="transmembrane region" description="Helical" evidence="5">
    <location>
        <begin position="433"/>
        <end position="451"/>
    </location>
</feature>
<keyword evidence="5" id="KW-0472">Membrane</keyword>
<comment type="subcellular location">
    <subcellularLocation>
        <location evidence="5">Cell membrane</location>
        <topology evidence="5">Multi-pass membrane protein</topology>
    </subcellularLocation>
</comment>
<evidence type="ECO:0000256" key="4">
    <source>
        <dbReference type="ARBA" id="ARBA00023115"/>
    </source>
</evidence>
<feature type="domain" description="Cyclic nucleotide-binding" evidence="7">
    <location>
        <begin position="500"/>
        <end position="572"/>
    </location>
</feature>
<feature type="transmembrane region" description="Helical" evidence="5">
    <location>
        <begin position="405"/>
        <end position="426"/>
    </location>
</feature>
<feature type="transmembrane region" description="Helical" evidence="5">
    <location>
        <begin position="457"/>
        <end position="475"/>
    </location>
</feature>
<dbReference type="GO" id="GO:0005886">
    <property type="term" value="C:plasma membrane"/>
    <property type="evidence" value="ECO:0007669"/>
    <property type="project" value="UniProtKB-SubCell"/>
</dbReference>
<feature type="transmembrane region" description="Helical" evidence="5">
    <location>
        <begin position="115"/>
        <end position="142"/>
    </location>
</feature>
<dbReference type="RefSeq" id="WP_214171632.1">
    <property type="nucleotide sequence ID" value="NZ_JAHCVJ010000004.1"/>
</dbReference>
<keyword evidence="5" id="KW-1003">Cell membrane</keyword>
<proteinExistence type="inferred from homology"/>
<gene>
    <name evidence="5" type="primary">speE</name>
    <name evidence="9" type="ORF">KI809_11140</name>
</gene>
<feature type="binding site" evidence="5">
    <location>
        <position position="597"/>
    </location>
    <ligand>
        <name>S-methyl-5'-thioadenosine</name>
        <dbReference type="ChEBI" id="CHEBI:17509"/>
    </ligand>
</feature>
<dbReference type="InterPro" id="IPR000595">
    <property type="entry name" value="cNMP-bd_dom"/>
</dbReference>
<comment type="similarity">
    <text evidence="1 5">Belongs to the spermidine/spermine synthase family.</text>
</comment>
<evidence type="ECO:0000256" key="6">
    <source>
        <dbReference type="PROSITE-ProRule" id="PRU00354"/>
    </source>
</evidence>
<keyword evidence="5" id="KW-0812">Transmembrane</keyword>
<dbReference type="Proteomes" id="UP000811899">
    <property type="component" value="Unassembled WGS sequence"/>
</dbReference>
<dbReference type="Gene3D" id="3.40.50.150">
    <property type="entry name" value="Vaccinia Virus protein VP39"/>
    <property type="match status" value="1"/>
</dbReference>
<dbReference type="CDD" id="cd02440">
    <property type="entry name" value="AdoMet_MTases"/>
    <property type="match status" value="1"/>
</dbReference>
<dbReference type="PROSITE" id="PS51006">
    <property type="entry name" value="PABS_2"/>
    <property type="match status" value="1"/>
</dbReference>
<evidence type="ECO:0000256" key="2">
    <source>
        <dbReference type="ARBA" id="ARBA00022679"/>
    </source>
</evidence>
<evidence type="ECO:0000313" key="10">
    <source>
        <dbReference type="Proteomes" id="UP000811899"/>
    </source>
</evidence>
<accession>A0AAW4LCE8</accession>
<comment type="caution">
    <text evidence="9">The sequence shown here is derived from an EMBL/GenBank/DDBJ whole genome shotgun (WGS) entry which is preliminary data.</text>
</comment>
<evidence type="ECO:0000259" key="8">
    <source>
        <dbReference type="PROSITE" id="PS51006"/>
    </source>
</evidence>
<feature type="transmembrane region" description="Helical" evidence="5">
    <location>
        <begin position="365"/>
        <end position="385"/>
    </location>
</feature>
<comment type="catalytic activity">
    <reaction evidence="5">
        <text>S-adenosyl 3-(methylsulfanyl)propylamine + putrescine = S-methyl-5'-thioadenosine + spermidine + H(+)</text>
        <dbReference type="Rhea" id="RHEA:12721"/>
        <dbReference type="ChEBI" id="CHEBI:15378"/>
        <dbReference type="ChEBI" id="CHEBI:17509"/>
        <dbReference type="ChEBI" id="CHEBI:57443"/>
        <dbReference type="ChEBI" id="CHEBI:57834"/>
        <dbReference type="ChEBI" id="CHEBI:326268"/>
        <dbReference type="EC" id="2.5.1.16"/>
    </reaction>
</comment>
<feature type="domain" description="PABS" evidence="8">
    <location>
        <begin position="492"/>
        <end position="729"/>
    </location>
</feature>
<comment type="function">
    <text evidence="5">Catalyzes the irreversible transfer of a propylamine group from the amino donor S-adenosylmethioninamine (decarboxy-AdoMet) to putrescine (1,4-diaminobutane) to yield spermidine.</text>
</comment>